<dbReference type="SUPFAM" id="SSF53098">
    <property type="entry name" value="Ribonuclease H-like"/>
    <property type="match status" value="1"/>
</dbReference>
<dbReference type="InterPro" id="IPR012337">
    <property type="entry name" value="RNaseH-like_sf"/>
</dbReference>
<evidence type="ECO:0000313" key="11">
    <source>
        <dbReference type="EMBL" id="ODV91992.1"/>
    </source>
</evidence>
<dbReference type="GO" id="GO:0004523">
    <property type="term" value="F:RNA-DNA hybrid ribonuclease activity"/>
    <property type="evidence" value="ECO:0007669"/>
    <property type="project" value="UniProtKB-UniRule"/>
</dbReference>
<evidence type="ECO:0000256" key="8">
    <source>
        <dbReference type="PROSITE-ProRule" id="PRU01319"/>
    </source>
</evidence>
<feature type="binding site" evidence="8">
    <location>
        <position position="52"/>
    </location>
    <ligand>
        <name>a divalent metal cation</name>
        <dbReference type="ChEBI" id="CHEBI:60240"/>
    </ligand>
</feature>
<keyword evidence="5 8" id="KW-0479">Metal-binding</keyword>
<dbReference type="GO" id="GO:0032299">
    <property type="term" value="C:ribonuclease H2 complex"/>
    <property type="evidence" value="ECO:0007669"/>
    <property type="project" value="TreeGrafter"/>
</dbReference>
<keyword evidence="4 8" id="KW-0540">Nuclease</keyword>
<evidence type="ECO:0000313" key="12">
    <source>
        <dbReference type="Proteomes" id="UP000095023"/>
    </source>
</evidence>
<dbReference type="InterPro" id="IPR024567">
    <property type="entry name" value="RNase_HII/HIII_dom"/>
</dbReference>
<evidence type="ECO:0000256" key="2">
    <source>
        <dbReference type="ARBA" id="ARBA00001946"/>
    </source>
</evidence>
<dbReference type="GO" id="GO:0043137">
    <property type="term" value="P:DNA replication, removal of RNA primer"/>
    <property type="evidence" value="ECO:0007669"/>
    <property type="project" value="TreeGrafter"/>
</dbReference>
<keyword evidence="6 8" id="KW-0255">Endonuclease</keyword>
<comment type="cofactor">
    <cofactor evidence="8">
        <name>Mn(2+)</name>
        <dbReference type="ChEBI" id="CHEBI:29035"/>
    </cofactor>
    <cofactor evidence="8">
        <name>Mg(2+)</name>
        <dbReference type="ChEBI" id="CHEBI:18420"/>
    </cofactor>
    <text evidence="8">Manganese or magnesium. Binds 1 divalent metal ion per monomer in the absence of substrate. May bind a second metal ion after substrate binding.</text>
</comment>
<dbReference type="Gene3D" id="3.30.420.10">
    <property type="entry name" value="Ribonuclease H-like superfamily/Ribonuclease H"/>
    <property type="match status" value="1"/>
</dbReference>
<comment type="catalytic activity">
    <reaction evidence="1 8 9">
        <text>Endonucleolytic cleavage to 5'-phosphomonoester.</text>
        <dbReference type="EC" id="3.1.26.4"/>
    </reaction>
</comment>
<accession>A0A1E4TJR8</accession>
<dbReference type="FunFam" id="1.10.10.460:FF:000001">
    <property type="entry name" value="Ribonuclease"/>
    <property type="match status" value="1"/>
</dbReference>
<proteinExistence type="inferred from homology"/>
<evidence type="ECO:0000256" key="4">
    <source>
        <dbReference type="ARBA" id="ARBA00022722"/>
    </source>
</evidence>
<dbReference type="InterPro" id="IPR004649">
    <property type="entry name" value="RNase_H2_suA"/>
</dbReference>
<feature type="binding site" evidence="8">
    <location>
        <position position="53"/>
    </location>
    <ligand>
        <name>a divalent metal cation</name>
        <dbReference type="ChEBI" id="CHEBI:60240"/>
    </ligand>
</feature>
<dbReference type="EC" id="3.1.26.4" evidence="9"/>
<organism evidence="11 12">
    <name type="scientific">Tortispora caseinolytica NRRL Y-17796</name>
    <dbReference type="NCBI Taxonomy" id="767744"/>
    <lineage>
        <taxon>Eukaryota</taxon>
        <taxon>Fungi</taxon>
        <taxon>Dikarya</taxon>
        <taxon>Ascomycota</taxon>
        <taxon>Saccharomycotina</taxon>
        <taxon>Trigonopsidomycetes</taxon>
        <taxon>Trigonopsidales</taxon>
        <taxon>Trigonopsidaceae</taxon>
        <taxon>Tortispora</taxon>
    </lineage>
</organism>
<evidence type="ECO:0000256" key="7">
    <source>
        <dbReference type="ARBA" id="ARBA00022801"/>
    </source>
</evidence>
<evidence type="ECO:0000259" key="10">
    <source>
        <dbReference type="PROSITE" id="PS51975"/>
    </source>
</evidence>
<dbReference type="FunFam" id="3.30.420.10:FF:000016">
    <property type="entry name" value="Ribonuclease"/>
    <property type="match status" value="1"/>
</dbReference>
<comment type="function">
    <text evidence="9">Endonuclease that specifically degrades the RNA of RNA-DNA hybrids.</text>
</comment>
<dbReference type="InterPro" id="IPR036397">
    <property type="entry name" value="RNaseH_sf"/>
</dbReference>
<dbReference type="NCBIfam" id="TIGR00729">
    <property type="entry name" value="ribonuclease HII"/>
    <property type="match status" value="1"/>
</dbReference>
<evidence type="ECO:0000256" key="9">
    <source>
        <dbReference type="RuleBase" id="RU003515"/>
    </source>
</evidence>
<feature type="domain" description="RNase H type-2" evidence="10">
    <location>
        <begin position="46"/>
        <end position="269"/>
    </location>
</feature>
<feature type="binding site" evidence="8">
    <location>
        <position position="163"/>
    </location>
    <ligand>
        <name>a divalent metal cation</name>
        <dbReference type="ChEBI" id="CHEBI:60240"/>
    </ligand>
</feature>
<dbReference type="Pfam" id="PF01351">
    <property type="entry name" value="RNase_HII"/>
    <property type="match status" value="1"/>
</dbReference>
<dbReference type="Proteomes" id="UP000095023">
    <property type="component" value="Unassembled WGS sequence"/>
</dbReference>
<dbReference type="GO" id="GO:0003723">
    <property type="term" value="F:RNA binding"/>
    <property type="evidence" value="ECO:0007669"/>
    <property type="project" value="UniProtKB-UniRule"/>
</dbReference>
<dbReference type="PROSITE" id="PS51975">
    <property type="entry name" value="RNASE_H_2"/>
    <property type="match status" value="1"/>
</dbReference>
<dbReference type="CDD" id="cd07181">
    <property type="entry name" value="RNase_HII_eukaryota_like"/>
    <property type="match status" value="1"/>
</dbReference>
<dbReference type="OrthoDB" id="7462577at2759"/>
<evidence type="ECO:0000256" key="5">
    <source>
        <dbReference type="ARBA" id="ARBA00022723"/>
    </source>
</evidence>
<name>A0A1E4TJR8_9ASCO</name>
<protein>
    <recommendedName>
        <fullName evidence="9">Ribonuclease</fullName>
        <ecNumber evidence="9">3.1.26.4</ecNumber>
    </recommendedName>
</protein>
<comment type="similarity">
    <text evidence="3">Belongs to the RNase HII family. Eukaryotic subfamily.</text>
</comment>
<dbReference type="AlphaFoldDB" id="A0A1E4TJR8"/>
<gene>
    <name evidence="11" type="ORF">CANCADRAFT_576</name>
</gene>
<reference evidence="12" key="1">
    <citation type="submission" date="2016-02" db="EMBL/GenBank/DDBJ databases">
        <title>Comparative genomics of biotechnologically important yeasts.</title>
        <authorList>
            <consortium name="DOE Joint Genome Institute"/>
            <person name="Riley R."/>
            <person name="Haridas S."/>
            <person name="Wolfe K.H."/>
            <person name="Lopes M.R."/>
            <person name="Hittinger C.T."/>
            <person name="Goker M."/>
            <person name="Salamov A."/>
            <person name="Wisecaver J."/>
            <person name="Long T.M."/>
            <person name="Aerts A.L."/>
            <person name="Barry K."/>
            <person name="Choi C."/>
            <person name="Clum A."/>
            <person name="Coughlan A.Y."/>
            <person name="Deshpande S."/>
            <person name="Douglass A.P."/>
            <person name="Hanson S.J."/>
            <person name="Klenk H.-P."/>
            <person name="Labutti K."/>
            <person name="Lapidus A."/>
            <person name="Lindquist E."/>
            <person name="Lipzen A."/>
            <person name="Meier-Kolthoff J.P."/>
            <person name="Ohm R.A."/>
            <person name="Otillar R.P."/>
            <person name="Pangilinan J."/>
            <person name="Peng Y."/>
            <person name="Rokas A."/>
            <person name="Rosa C.A."/>
            <person name="Scheuner C."/>
            <person name="Sibirny A.A."/>
            <person name="Slot J.C."/>
            <person name="Stielow J.B."/>
            <person name="Sun H."/>
            <person name="Kurtzman C.P."/>
            <person name="Blackwell M."/>
            <person name="Jeffries T.W."/>
            <person name="Grigoriev I.V."/>
        </authorList>
    </citation>
    <scope>NUCLEOTIDE SEQUENCE [LARGE SCALE GENOMIC DNA]</scope>
    <source>
        <strain evidence="12">NRRL Y-17796</strain>
    </source>
</reference>
<evidence type="ECO:0000256" key="1">
    <source>
        <dbReference type="ARBA" id="ARBA00000077"/>
    </source>
</evidence>
<evidence type="ECO:0000256" key="3">
    <source>
        <dbReference type="ARBA" id="ARBA00007058"/>
    </source>
</evidence>
<dbReference type="GO" id="GO:0046872">
    <property type="term" value="F:metal ion binding"/>
    <property type="evidence" value="ECO:0007669"/>
    <property type="project" value="UniProtKB-KW"/>
</dbReference>
<dbReference type="EMBL" id="KV453841">
    <property type="protein sequence ID" value="ODV91992.1"/>
    <property type="molecule type" value="Genomic_DNA"/>
</dbReference>
<comment type="cofactor">
    <cofactor evidence="2">
        <name>Mg(2+)</name>
        <dbReference type="ChEBI" id="CHEBI:18420"/>
    </cofactor>
</comment>
<keyword evidence="7 8" id="KW-0378">Hydrolase</keyword>
<evidence type="ECO:0000256" key="6">
    <source>
        <dbReference type="ARBA" id="ARBA00022759"/>
    </source>
</evidence>
<dbReference type="PANTHER" id="PTHR10954">
    <property type="entry name" value="RIBONUCLEASE H2 SUBUNIT A"/>
    <property type="match status" value="1"/>
</dbReference>
<dbReference type="InterPro" id="IPR023160">
    <property type="entry name" value="RNase_HII_hlx-loop-hlx_cap_dom"/>
</dbReference>
<keyword evidence="12" id="KW-1185">Reference proteome</keyword>
<dbReference type="InterPro" id="IPR001352">
    <property type="entry name" value="RNase_HII/HIII"/>
</dbReference>
<dbReference type="GO" id="GO:1990516">
    <property type="term" value="P:ribonucleotide excision repair"/>
    <property type="evidence" value="ECO:0007669"/>
    <property type="project" value="EnsemblFungi"/>
</dbReference>
<dbReference type="Gene3D" id="1.10.10.460">
    <property type="entry name" value="Ribonuclease hii. Domain 2"/>
    <property type="match status" value="1"/>
</dbReference>
<sequence>MADDPPSPEEYDTKSAVSYIPASSQDNDATYFYESAVPECIDKSKQCILGIDEAGRGPVLGPMVYAVSYCTKEFAETLKDYGFADSKVLNESTRATLMEQMCSEGHSLHQNLGWAINALSARDISALMLDPNPTNLNEQARYATISLIQRVAAKVNVSHVYIDTVGPPQKYEQFLQNLFPHIKIIVAKKADSTYPIVSAASVCAKVTRDGCLELRRQKIANDLDWGCGYSGDARTVAWLAKSIDPMFGWDPIVRYSWGTIKDIYQRKVNCVTISWKEEIKKPNKRAYGQQKQQPKVFDSVKSNVYHYGVHATSNDF</sequence>
<dbReference type="PANTHER" id="PTHR10954:SF7">
    <property type="entry name" value="RIBONUCLEASE H2 SUBUNIT A"/>
    <property type="match status" value="1"/>
</dbReference>